<dbReference type="OrthoDB" id="442066at2759"/>
<comment type="caution">
    <text evidence="15">The sequence shown here is derived from an EMBL/GenBank/DDBJ whole genome shotgun (WGS) entry which is preliminary data.</text>
</comment>
<dbReference type="PANTHER" id="PTHR48061">
    <property type="entry name" value="LEUCINE-RICH REPEAT RECEPTOR PROTEIN KINASE EMS1-LIKE-RELATED"/>
    <property type="match status" value="1"/>
</dbReference>
<feature type="domain" description="Leucine-rich repeat-containing N-terminal plant-type" evidence="14">
    <location>
        <begin position="41"/>
        <end position="86"/>
    </location>
</feature>
<evidence type="ECO:0000256" key="12">
    <source>
        <dbReference type="SAM" id="Phobius"/>
    </source>
</evidence>
<dbReference type="InterPro" id="IPR013210">
    <property type="entry name" value="LRR_N_plant-typ"/>
</dbReference>
<keyword evidence="10" id="KW-0675">Receptor</keyword>
<dbReference type="STRING" id="93759.A0A1R3KL21"/>
<reference evidence="16" key="1">
    <citation type="submission" date="2013-09" db="EMBL/GenBank/DDBJ databases">
        <title>Corchorus olitorius genome sequencing.</title>
        <authorList>
            <person name="Alam M."/>
            <person name="Haque M.S."/>
            <person name="Islam M.S."/>
            <person name="Emdad E.M."/>
            <person name="Islam M.M."/>
            <person name="Ahmed B."/>
            <person name="Halim A."/>
            <person name="Hossen Q.M.M."/>
            <person name="Hossain M.Z."/>
            <person name="Ahmed R."/>
            <person name="Khan M.M."/>
            <person name="Islam R."/>
            <person name="Rashid M.M."/>
            <person name="Khan S.A."/>
            <person name="Rahman M.S."/>
            <person name="Alam M."/>
            <person name="Yahiya A.S."/>
            <person name="Khan M.S."/>
            <person name="Azam M.S."/>
            <person name="Haque T."/>
            <person name="Lashkar M.Z.H."/>
            <person name="Akhand A.I."/>
            <person name="Morshed G."/>
            <person name="Roy S."/>
            <person name="Uddin K.S."/>
            <person name="Rabeya T."/>
            <person name="Hossain A.S."/>
            <person name="Chowdhury A."/>
            <person name="Snigdha A.R."/>
            <person name="Mortoza M.S."/>
            <person name="Matin S.A."/>
            <person name="Hoque S.M.E."/>
            <person name="Islam M.K."/>
            <person name="Roy D.K."/>
            <person name="Haider R."/>
            <person name="Moosa M.M."/>
            <person name="Elias S.M."/>
            <person name="Hasan A.M."/>
            <person name="Jahan S."/>
            <person name="Shafiuddin M."/>
            <person name="Mahmood N."/>
            <person name="Shommy N.S."/>
        </authorList>
    </citation>
    <scope>NUCLEOTIDE SEQUENCE [LARGE SCALE GENOMIC DNA]</scope>
    <source>
        <strain evidence="16">cv. O-4</strain>
    </source>
</reference>
<dbReference type="SMART" id="SM00365">
    <property type="entry name" value="LRR_SD22"/>
    <property type="match status" value="6"/>
</dbReference>
<feature type="signal peptide" evidence="13">
    <location>
        <begin position="1"/>
        <end position="33"/>
    </location>
</feature>
<protein>
    <recommendedName>
        <fullName evidence="14">Leucine-rich repeat-containing N-terminal plant-type domain-containing protein</fullName>
    </recommendedName>
</protein>
<keyword evidence="9 12" id="KW-0472">Membrane</keyword>
<evidence type="ECO:0000256" key="9">
    <source>
        <dbReference type="ARBA" id="ARBA00023136"/>
    </source>
</evidence>
<dbReference type="GO" id="GO:0005886">
    <property type="term" value="C:plasma membrane"/>
    <property type="evidence" value="ECO:0007669"/>
    <property type="project" value="UniProtKB-SubCell"/>
</dbReference>
<keyword evidence="6 13" id="KW-0732">Signal</keyword>
<evidence type="ECO:0000313" key="16">
    <source>
        <dbReference type="Proteomes" id="UP000187203"/>
    </source>
</evidence>
<keyword evidence="7" id="KW-0677">Repeat</keyword>
<dbReference type="FunFam" id="3.80.10.10:FF:000213">
    <property type="entry name" value="Tyrosine-sulfated glycopeptide receptor 1"/>
    <property type="match status" value="2"/>
</dbReference>
<evidence type="ECO:0000256" key="4">
    <source>
        <dbReference type="ARBA" id="ARBA00022614"/>
    </source>
</evidence>
<evidence type="ECO:0000256" key="1">
    <source>
        <dbReference type="ARBA" id="ARBA00004251"/>
    </source>
</evidence>
<comment type="subcellular location">
    <subcellularLocation>
        <location evidence="1">Cell membrane</location>
        <topology evidence="1">Single-pass type I membrane protein</topology>
    </subcellularLocation>
</comment>
<name>A0A1R3KL21_9ROSI</name>
<dbReference type="AlphaFoldDB" id="A0A1R3KL21"/>
<feature type="chain" id="PRO_5010276274" description="Leucine-rich repeat-containing N-terminal plant-type domain-containing protein" evidence="13">
    <location>
        <begin position="34"/>
        <end position="964"/>
    </location>
</feature>
<dbReference type="PRINTS" id="PR00019">
    <property type="entry name" value="LEURICHRPT"/>
</dbReference>
<gene>
    <name evidence="15" type="ORF">COLO4_07053</name>
</gene>
<dbReference type="InterPro" id="IPR046956">
    <property type="entry name" value="RLP23-like"/>
</dbReference>
<evidence type="ECO:0000256" key="6">
    <source>
        <dbReference type="ARBA" id="ARBA00022729"/>
    </source>
</evidence>
<dbReference type="InterPro" id="IPR032675">
    <property type="entry name" value="LRR_dom_sf"/>
</dbReference>
<keyword evidence="11" id="KW-0325">Glycoprotein</keyword>
<dbReference type="Proteomes" id="UP000187203">
    <property type="component" value="Unassembled WGS sequence"/>
</dbReference>
<dbReference type="InterPro" id="IPR001611">
    <property type="entry name" value="Leu-rich_rpt"/>
</dbReference>
<sequence>MMCFSWHYYQFPSLLFFFVICSLSTLPSPFTSARQICSPIEGDALLQFKQFFTINSSASDCQTSYPKTDSWKENTDCCSWEGVSCSSLTGHVIGLDLSCSQLYGNFPSNASIFLLKHLNMLNLAYNDFKHSKISPEFGQFTNLTHLDLSYSGFSGQVPSEISHLSKLVSLNLSSLSVWKTGHSELELKTSALERLVQNFSEITELSLYSVNMSSIDHSILTNLSSSLRNLQLAGCGLRGTIPDSFFRRPNLRRVELQLNSKLTVHLPKSNWTSSLEHLILYSTHHSGQMPDSIGELKSLETLEVTGWKLNGPIPTWIGNLSRINSLSLPYNHLTGPIPSFFANLTQLSNLDLSYNMLNGTLPSWVFNLPSLEYLELGDNRLTGHINEFQSKSLISLSLRNNMFQGQIPNTIFELVNLTSLDLSSNNFSGIVELDKLSKLKSLAWLYLSNNSLSLITDKIFNNTLPNLQWLGLSFCNLTDFPNFLRSSNDLAALDLSNNRIRGPIPEWMWSVGKDSLYNLILSHNLLSGSIQFPWQNLQVLDLQYNQFEGLLPIPPIGTIFFSISRNKFMGNFSSMFCNLNSLEILDLSYNNLTGKIPSCLFNFSKSLSVLDLRSNHFDGTIPTTFRNGCALNMLNFHGNQFQGLIPRSMANCRNLEVLDIGNNNIKDTFPHWLDSLPELQVVILRSNKFHGFLNESQGNAKQPFSKLRVLDLSSNGFVGFLPTWYLENLKAVENVNRSKSAPQYMQAEGTRGSYDYSVNLNIKGNLLEMEKVLTIFTSIDFSDNKFEGVIPGVIGRLSSLKGLNLSHNNLNGHIPGSIGNLTELEWLDLSSNNLVGEIPGEFRDLTSLAVLNLSNNQLVGPIPGGKQFNTFENSSYGGNSGLCGFPLSKLCHEIEEQNRPPPASSEPILEFGWKVVLMGYGCGLILGAIGGCLVFQTRKPKWVVNLVDGKWGYQKAERRLRRED</sequence>
<keyword evidence="16" id="KW-1185">Reference proteome</keyword>
<dbReference type="Gene3D" id="3.80.10.10">
    <property type="entry name" value="Ribonuclease Inhibitor"/>
    <property type="match status" value="6"/>
</dbReference>
<dbReference type="SMART" id="SM00369">
    <property type="entry name" value="LRR_TYP"/>
    <property type="match status" value="10"/>
</dbReference>
<evidence type="ECO:0000256" key="5">
    <source>
        <dbReference type="ARBA" id="ARBA00022692"/>
    </source>
</evidence>
<evidence type="ECO:0000313" key="15">
    <source>
        <dbReference type="EMBL" id="OMP07782.1"/>
    </source>
</evidence>
<evidence type="ECO:0000256" key="13">
    <source>
        <dbReference type="SAM" id="SignalP"/>
    </source>
</evidence>
<keyword evidence="8 12" id="KW-1133">Transmembrane helix</keyword>
<keyword evidence="4" id="KW-0433">Leucine-rich repeat</keyword>
<evidence type="ECO:0000259" key="14">
    <source>
        <dbReference type="Pfam" id="PF08263"/>
    </source>
</evidence>
<dbReference type="Pfam" id="PF13855">
    <property type="entry name" value="LRR_8"/>
    <property type="match status" value="3"/>
</dbReference>
<dbReference type="PROSITE" id="PS51450">
    <property type="entry name" value="LRR"/>
    <property type="match status" value="1"/>
</dbReference>
<evidence type="ECO:0000256" key="2">
    <source>
        <dbReference type="ARBA" id="ARBA00009592"/>
    </source>
</evidence>
<dbReference type="PANTHER" id="PTHR48061:SF46">
    <property type="entry name" value="LEUCINE-RICH REPEAT-CONTAINING N-TERMINAL PLANT-TYPE DOMAIN-CONTAINING PROTEIN"/>
    <property type="match status" value="1"/>
</dbReference>
<keyword evidence="3" id="KW-1003">Cell membrane</keyword>
<accession>A0A1R3KL21</accession>
<keyword evidence="5 12" id="KW-0812">Transmembrane</keyword>
<proteinExistence type="inferred from homology"/>
<evidence type="ECO:0000256" key="7">
    <source>
        <dbReference type="ARBA" id="ARBA00022737"/>
    </source>
</evidence>
<feature type="transmembrane region" description="Helical" evidence="12">
    <location>
        <begin position="911"/>
        <end position="935"/>
    </location>
</feature>
<comment type="similarity">
    <text evidence="2">Belongs to the RLP family.</text>
</comment>
<dbReference type="SUPFAM" id="SSF52058">
    <property type="entry name" value="L domain-like"/>
    <property type="match status" value="3"/>
</dbReference>
<dbReference type="FunFam" id="3.80.10.10:FF:000041">
    <property type="entry name" value="LRR receptor-like serine/threonine-protein kinase ERECTA"/>
    <property type="match status" value="1"/>
</dbReference>
<evidence type="ECO:0000256" key="3">
    <source>
        <dbReference type="ARBA" id="ARBA00022475"/>
    </source>
</evidence>
<dbReference type="InterPro" id="IPR003591">
    <property type="entry name" value="Leu-rich_rpt_typical-subtyp"/>
</dbReference>
<evidence type="ECO:0000256" key="10">
    <source>
        <dbReference type="ARBA" id="ARBA00023170"/>
    </source>
</evidence>
<dbReference type="Pfam" id="PF00560">
    <property type="entry name" value="LRR_1"/>
    <property type="match status" value="7"/>
</dbReference>
<organism evidence="15 16">
    <name type="scientific">Corchorus olitorius</name>
    <dbReference type="NCBI Taxonomy" id="93759"/>
    <lineage>
        <taxon>Eukaryota</taxon>
        <taxon>Viridiplantae</taxon>
        <taxon>Streptophyta</taxon>
        <taxon>Embryophyta</taxon>
        <taxon>Tracheophyta</taxon>
        <taxon>Spermatophyta</taxon>
        <taxon>Magnoliopsida</taxon>
        <taxon>eudicotyledons</taxon>
        <taxon>Gunneridae</taxon>
        <taxon>Pentapetalae</taxon>
        <taxon>rosids</taxon>
        <taxon>malvids</taxon>
        <taxon>Malvales</taxon>
        <taxon>Malvaceae</taxon>
        <taxon>Grewioideae</taxon>
        <taxon>Apeibeae</taxon>
        <taxon>Corchorus</taxon>
    </lineage>
</organism>
<dbReference type="Pfam" id="PF08263">
    <property type="entry name" value="LRRNT_2"/>
    <property type="match status" value="1"/>
</dbReference>
<evidence type="ECO:0000256" key="8">
    <source>
        <dbReference type="ARBA" id="ARBA00022989"/>
    </source>
</evidence>
<dbReference type="EMBL" id="AWUE01013053">
    <property type="protein sequence ID" value="OMP07782.1"/>
    <property type="molecule type" value="Genomic_DNA"/>
</dbReference>
<evidence type="ECO:0000256" key="11">
    <source>
        <dbReference type="ARBA" id="ARBA00023180"/>
    </source>
</evidence>